<organism evidence="2 3">
    <name type="scientific">Kwoniella newhampshirensis</name>
    <dbReference type="NCBI Taxonomy" id="1651941"/>
    <lineage>
        <taxon>Eukaryota</taxon>
        <taxon>Fungi</taxon>
        <taxon>Dikarya</taxon>
        <taxon>Basidiomycota</taxon>
        <taxon>Agaricomycotina</taxon>
        <taxon>Tremellomycetes</taxon>
        <taxon>Tremellales</taxon>
        <taxon>Cryptococcaceae</taxon>
        <taxon>Kwoniella</taxon>
    </lineage>
</organism>
<dbReference type="GO" id="GO:0016787">
    <property type="term" value="F:hydrolase activity"/>
    <property type="evidence" value="ECO:0007669"/>
    <property type="project" value="UniProtKB-KW"/>
</dbReference>
<dbReference type="SUPFAM" id="SSF48208">
    <property type="entry name" value="Six-hairpin glycosidases"/>
    <property type="match status" value="1"/>
</dbReference>
<dbReference type="Proteomes" id="UP001388673">
    <property type="component" value="Unassembled WGS sequence"/>
</dbReference>
<dbReference type="PANTHER" id="PTHR33886">
    <property type="entry name" value="UNSATURATED RHAMNOGALACTURONAN HYDROLASE (EUROFUNG)"/>
    <property type="match status" value="1"/>
</dbReference>
<sequence>MSQSLSLTPDRATELVSQLTDGLVGIQDTTGRFLLRLKDGTVIDTKGWKHPTVFSWEWTHGIALTALCHSSALNPSSPASQKSLKTALDWFETQWKRTDGKGAPKNINTMSPFYSLACFLEDGRTKDEKWLKWCEEWAEYLMKDHKRTEEGGLQHVTYANDHDQNLWDDTLMMSVIPLTKIGILLKKQEYIEEAKYQFLLHIQYLADTVSGLWYHGWEFTPSPVKPGEKQGEPTNGGHNFAKALWARGNCWITVSIPMFLDILADQLKPSDPLHKYLVSVWRRQVDALVRCQDPKTGLWHTLLVDPTSYVETSASAGFAAGIYMGIRQGLIDNPVYRHTADLALRGVIEQIQPDGQVANVSFGTGMGSNLQFYKDIAITPMPYGQALAMHALVEWQRLQDASK</sequence>
<keyword evidence="3" id="KW-1185">Reference proteome</keyword>
<reference evidence="2 3" key="1">
    <citation type="journal article" date="2024" name="bioRxiv">
        <title>Comparative genomics of Cryptococcus and Kwoniella reveals pathogenesis evolution and contrasting karyotype dynamics via intercentromeric recombination or chromosome fusion.</title>
        <authorList>
            <person name="Coelho M.A."/>
            <person name="David-Palma M."/>
            <person name="Shea T."/>
            <person name="Bowers K."/>
            <person name="McGinley-Smith S."/>
            <person name="Mohammad A.W."/>
            <person name="Gnirke A."/>
            <person name="Yurkov A.M."/>
            <person name="Nowrousian M."/>
            <person name="Sun S."/>
            <person name="Cuomo C.A."/>
            <person name="Heitman J."/>
        </authorList>
    </citation>
    <scope>NUCLEOTIDE SEQUENCE [LARGE SCALE GENOMIC DNA]</scope>
    <source>
        <strain evidence="2 3">CBS 13917</strain>
    </source>
</reference>
<name>A0AAW0Z5S3_9TREE</name>
<dbReference type="Pfam" id="PF07470">
    <property type="entry name" value="Glyco_hydro_88"/>
    <property type="match status" value="1"/>
</dbReference>
<dbReference type="GeneID" id="92177319"/>
<accession>A0AAW0Z5S3</accession>
<comment type="caution">
    <text evidence="2">The sequence shown here is derived from an EMBL/GenBank/DDBJ whole genome shotgun (WGS) entry which is preliminary data.</text>
</comment>
<dbReference type="PANTHER" id="PTHR33886:SF8">
    <property type="entry name" value="UNSATURATED RHAMNOGALACTURONAN HYDROLASE (EUROFUNG)"/>
    <property type="match status" value="1"/>
</dbReference>
<dbReference type="InterPro" id="IPR012341">
    <property type="entry name" value="6hp_glycosidase-like_sf"/>
</dbReference>
<evidence type="ECO:0008006" key="4">
    <source>
        <dbReference type="Google" id="ProtNLM"/>
    </source>
</evidence>
<dbReference type="RefSeq" id="XP_066805740.1">
    <property type="nucleotide sequence ID" value="XM_066943198.1"/>
</dbReference>
<keyword evidence="1" id="KW-0378">Hydrolase</keyword>
<dbReference type="GO" id="GO:0005975">
    <property type="term" value="P:carbohydrate metabolic process"/>
    <property type="evidence" value="ECO:0007669"/>
    <property type="project" value="InterPro"/>
</dbReference>
<dbReference type="Gene3D" id="1.50.10.10">
    <property type="match status" value="1"/>
</dbReference>
<dbReference type="AlphaFoldDB" id="A0AAW0Z5S3"/>
<dbReference type="InterPro" id="IPR008928">
    <property type="entry name" value="6-hairpin_glycosidase_sf"/>
</dbReference>
<evidence type="ECO:0000313" key="3">
    <source>
        <dbReference type="Proteomes" id="UP001388673"/>
    </source>
</evidence>
<dbReference type="EMBL" id="JBCAWK010000001">
    <property type="protein sequence ID" value="KAK8869494.1"/>
    <property type="molecule type" value="Genomic_DNA"/>
</dbReference>
<dbReference type="InterPro" id="IPR052043">
    <property type="entry name" value="PolySaccharide_Degr_Enz"/>
</dbReference>
<evidence type="ECO:0000256" key="1">
    <source>
        <dbReference type="ARBA" id="ARBA00022801"/>
    </source>
</evidence>
<evidence type="ECO:0000313" key="2">
    <source>
        <dbReference type="EMBL" id="KAK8869494.1"/>
    </source>
</evidence>
<proteinExistence type="predicted"/>
<dbReference type="KEGG" id="kne:92177319"/>
<protein>
    <recommendedName>
        <fullName evidence="4">Plant-inducible protein</fullName>
    </recommendedName>
</protein>
<dbReference type="InterPro" id="IPR010905">
    <property type="entry name" value="Glyco_hydro_88"/>
</dbReference>
<gene>
    <name evidence="2" type="ORF">IAR55_000059</name>
</gene>